<comment type="caution">
    <text evidence="2">The sequence shown here is derived from an EMBL/GenBank/DDBJ whole genome shotgun (WGS) entry which is preliminary data.</text>
</comment>
<dbReference type="EMBL" id="JAKUCV010002350">
    <property type="protein sequence ID" value="KAJ4842961.1"/>
    <property type="molecule type" value="Genomic_DNA"/>
</dbReference>
<gene>
    <name evidence="2" type="ORF">Tsubulata_020020</name>
</gene>
<protein>
    <recommendedName>
        <fullName evidence="4">MBD domain-containing protein</fullName>
    </recommendedName>
</protein>
<reference evidence="2" key="2">
    <citation type="journal article" date="2023" name="Plants (Basel)">
        <title>Annotation of the Turnera subulata (Passifloraceae) Draft Genome Reveals the S-Locus Evolved after the Divergence of Turneroideae from Passifloroideae in a Stepwise Manner.</title>
        <authorList>
            <person name="Henning P.M."/>
            <person name="Roalson E.H."/>
            <person name="Mir W."/>
            <person name="McCubbin A.G."/>
            <person name="Shore J.S."/>
        </authorList>
    </citation>
    <scope>NUCLEOTIDE SEQUENCE</scope>
    <source>
        <strain evidence="2">F60SS</strain>
    </source>
</reference>
<evidence type="ECO:0008006" key="4">
    <source>
        <dbReference type="Google" id="ProtNLM"/>
    </source>
</evidence>
<evidence type="ECO:0000256" key="1">
    <source>
        <dbReference type="SAM" id="MobiDB-lite"/>
    </source>
</evidence>
<reference evidence="2" key="1">
    <citation type="submission" date="2022-02" db="EMBL/GenBank/DDBJ databases">
        <authorList>
            <person name="Henning P.M."/>
            <person name="McCubbin A.G."/>
            <person name="Shore J.S."/>
        </authorList>
    </citation>
    <scope>NUCLEOTIDE SEQUENCE</scope>
    <source>
        <strain evidence="2">F60SS</strain>
        <tissue evidence="2">Leaves</tissue>
    </source>
</reference>
<keyword evidence="3" id="KW-1185">Reference proteome</keyword>
<dbReference type="OrthoDB" id="912322at2759"/>
<proteinExistence type="predicted"/>
<feature type="region of interest" description="Disordered" evidence="1">
    <location>
        <begin position="180"/>
        <end position="245"/>
    </location>
</feature>
<feature type="compositionally biased region" description="Polar residues" evidence="1">
    <location>
        <begin position="207"/>
        <end position="216"/>
    </location>
</feature>
<accession>A0A9Q0G6W7</accession>
<dbReference type="AlphaFoldDB" id="A0A9Q0G6W7"/>
<evidence type="ECO:0000313" key="3">
    <source>
        <dbReference type="Proteomes" id="UP001141552"/>
    </source>
</evidence>
<dbReference type="Proteomes" id="UP001141552">
    <property type="component" value="Unassembled WGS sequence"/>
</dbReference>
<sequence length="289" mass="33264">MGTAGSKFYHGLDVLPLTEKKNTPSKFRRRYHVSTDQSAKMATYKKKPGSRAQELLQSPWPDWYYLCGFRLLPCVISYFNEPPSIFRSNVKYYLCQETGQHFYNYEDLIRYVDHAKETKISIYSPVSLNRFSQDFVASKLKNESEHCYRNALPRQSLQSSATSQGEKDFDLVETTNLEVSNFQKGESSGKDTILSPEHLGASRLETETSNVVTTDQFPEPGETKRNAQPSNELGADPEQPRPPARDFRFTYFRKRPYARLRQALFNRVEALPIKDVDMSFLGKLEKLIA</sequence>
<organism evidence="2 3">
    <name type="scientific">Turnera subulata</name>
    <dbReference type="NCBI Taxonomy" id="218843"/>
    <lineage>
        <taxon>Eukaryota</taxon>
        <taxon>Viridiplantae</taxon>
        <taxon>Streptophyta</taxon>
        <taxon>Embryophyta</taxon>
        <taxon>Tracheophyta</taxon>
        <taxon>Spermatophyta</taxon>
        <taxon>Magnoliopsida</taxon>
        <taxon>eudicotyledons</taxon>
        <taxon>Gunneridae</taxon>
        <taxon>Pentapetalae</taxon>
        <taxon>rosids</taxon>
        <taxon>fabids</taxon>
        <taxon>Malpighiales</taxon>
        <taxon>Passifloraceae</taxon>
        <taxon>Turnera</taxon>
    </lineage>
</organism>
<evidence type="ECO:0000313" key="2">
    <source>
        <dbReference type="EMBL" id="KAJ4842961.1"/>
    </source>
</evidence>
<name>A0A9Q0G6W7_9ROSI</name>